<evidence type="ECO:0000313" key="3">
    <source>
        <dbReference type="EMBL" id="KAK4650559.1"/>
    </source>
</evidence>
<dbReference type="GeneID" id="87913606"/>
<dbReference type="EMBL" id="JAFFHA010000009">
    <property type="protein sequence ID" value="KAK4650559.1"/>
    <property type="molecule type" value="Genomic_DNA"/>
</dbReference>
<name>A0ABR0G4K7_9PEZI</name>
<reference evidence="3 4" key="1">
    <citation type="journal article" date="2023" name="bioRxiv">
        <title>High-quality genome assemblies of four members of thePodospora anserinaspecies complex.</title>
        <authorList>
            <person name="Ament-Velasquez S.L."/>
            <person name="Vogan A.A."/>
            <person name="Wallerman O."/>
            <person name="Hartmann F."/>
            <person name="Gautier V."/>
            <person name="Silar P."/>
            <person name="Giraud T."/>
            <person name="Johannesson H."/>
        </authorList>
    </citation>
    <scope>NUCLEOTIDE SEQUENCE [LARGE SCALE GENOMIC DNA]</scope>
    <source>
        <strain evidence="3 4">CBS 415.72m</strain>
    </source>
</reference>
<proteinExistence type="predicted"/>
<evidence type="ECO:0000313" key="4">
    <source>
        <dbReference type="Proteomes" id="UP001323405"/>
    </source>
</evidence>
<evidence type="ECO:0000256" key="2">
    <source>
        <dbReference type="SAM" id="SignalP"/>
    </source>
</evidence>
<keyword evidence="4" id="KW-1185">Reference proteome</keyword>
<gene>
    <name evidence="3" type="ORF">QC762_708540</name>
</gene>
<feature type="chain" id="PRO_5047167199" evidence="2">
    <location>
        <begin position="26"/>
        <end position="261"/>
    </location>
</feature>
<sequence length="261" mass="26214">MIFTTRKTIGHRASILKSMIGLALCAVPVVAGSNGIVARGDEVQADTLCTTSSISVPVVTAISSTESSCTGGSVTVTVTVTTLNSDDPMQTAGPPLSGSLSSGDNMVGTVTETVTSTGTITETAMDSTSTDVETTTTSDHGYLPFIGSISSIHEQPSTVNTISSTNTATKTLTDTVSLSANSTVYVSTTVTVATVTVSGTAGTIGTILPSLGHGNGNSTFTYSVPSTSVYPSSGSANNGGGRGAQVWYCIVMVVAVLGYAL</sequence>
<feature type="signal peptide" evidence="2">
    <location>
        <begin position="1"/>
        <end position="25"/>
    </location>
</feature>
<accession>A0ABR0G4K7</accession>
<dbReference type="Proteomes" id="UP001323405">
    <property type="component" value="Unassembled WGS sequence"/>
</dbReference>
<feature type="compositionally biased region" description="Low complexity" evidence="1">
    <location>
        <begin position="93"/>
        <end position="104"/>
    </location>
</feature>
<comment type="caution">
    <text evidence="3">The sequence shown here is derived from an EMBL/GenBank/DDBJ whole genome shotgun (WGS) entry which is preliminary data.</text>
</comment>
<protein>
    <submittedName>
        <fullName evidence="3">Uncharacterized protein</fullName>
    </submittedName>
</protein>
<evidence type="ECO:0000256" key="1">
    <source>
        <dbReference type="SAM" id="MobiDB-lite"/>
    </source>
</evidence>
<feature type="region of interest" description="Disordered" evidence="1">
    <location>
        <begin position="85"/>
        <end position="104"/>
    </location>
</feature>
<keyword evidence="2" id="KW-0732">Signal</keyword>
<organism evidence="3 4">
    <name type="scientific">Podospora pseudocomata</name>
    <dbReference type="NCBI Taxonomy" id="2093779"/>
    <lineage>
        <taxon>Eukaryota</taxon>
        <taxon>Fungi</taxon>
        <taxon>Dikarya</taxon>
        <taxon>Ascomycota</taxon>
        <taxon>Pezizomycotina</taxon>
        <taxon>Sordariomycetes</taxon>
        <taxon>Sordariomycetidae</taxon>
        <taxon>Sordariales</taxon>
        <taxon>Podosporaceae</taxon>
        <taxon>Podospora</taxon>
    </lineage>
</organism>
<dbReference type="RefSeq" id="XP_062739534.1">
    <property type="nucleotide sequence ID" value="XM_062893699.1"/>
</dbReference>